<organism evidence="2 3">
    <name type="scientific">Papaver nudicaule</name>
    <name type="common">Iceland poppy</name>
    <dbReference type="NCBI Taxonomy" id="74823"/>
    <lineage>
        <taxon>Eukaryota</taxon>
        <taxon>Viridiplantae</taxon>
        <taxon>Streptophyta</taxon>
        <taxon>Embryophyta</taxon>
        <taxon>Tracheophyta</taxon>
        <taxon>Spermatophyta</taxon>
        <taxon>Magnoliopsida</taxon>
        <taxon>Ranunculales</taxon>
        <taxon>Papaveraceae</taxon>
        <taxon>Papaveroideae</taxon>
        <taxon>Papaver</taxon>
    </lineage>
</organism>
<sequence length="81" mass="9196">MADENSNTEALLSKSTNEVVYYKDCPGCINDLRKETNIEAPHKELFFIWIVALCVGLPISSLYPYLYFLVSKGFIDTNLKS</sequence>
<gene>
    <name evidence="2" type="ORF">MKW94_028276</name>
</gene>
<evidence type="ECO:0000313" key="2">
    <source>
        <dbReference type="EMBL" id="MCL7031667.1"/>
    </source>
</evidence>
<reference evidence="2" key="1">
    <citation type="submission" date="2022-03" db="EMBL/GenBank/DDBJ databases">
        <title>A functionally conserved STORR gene fusion in Papaver species that diverged 16.8 million years ago.</title>
        <authorList>
            <person name="Catania T."/>
        </authorList>
    </citation>
    <scope>NUCLEOTIDE SEQUENCE</scope>
    <source>
        <strain evidence="2">S-191538</strain>
    </source>
</reference>
<dbReference type="EMBL" id="JAJJMA010114551">
    <property type="protein sequence ID" value="MCL7031667.1"/>
    <property type="molecule type" value="Genomic_DNA"/>
</dbReference>
<feature type="transmembrane region" description="Helical" evidence="1">
    <location>
        <begin position="46"/>
        <end position="70"/>
    </location>
</feature>
<accession>A0AA41V4J7</accession>
<protein>
    <submittedName>
        <fullName evidence="2">Uncharacterized protein</fullName>
    </submittedName>
</protein>
<keyword evidence="1" id="KW-0812">Transmembrane</keyword>
<comment type="caution">
    <text evidence="2">The sequence shown here is derived from an EMBL/GenBank/DDBJ whole genome shotgun (WGS) entry which is preliminary data.</text>
</comment>
<keyword evidence="1" id="KW-0472">Membrane</keyword>
<dbReference type="AlphaFoldDB" id="A0AA41V4J7"/>
<keyword evidence="1" id="KW-1133">Transmembrane helix</keyword>
<keyword evidence="3" id="KW-1185">Reference proteome</keyword>
<evidence type="ECO:0000313" key="3">
    <source>
        <dbReference type="Proteomes" id="UP001177140"/>
    </source>
</evidence>
<name>A0AA41V4J7_PAPNU</name>
<evidence type="ECO:0000256" key="1">
    <source>
        <dbReference type="SAM" id="Phobius"/>
    </source>
</evidence>
<proteinExistence type="predicted"/>
<dbReference type="Proteomes" id="UP001177140">
    <property type="component" value="Unassembled WGS sequence"/>
</dbReference>